<gene>
    <name evidence="2" type="ORF">OFUS_LOCUS11806</name>
</gene>
<dbReference type="EMBL" id="CAIIXF020000006">
    <property type="protein sequence ID" value="CAH1785798.1"/>
    <property type="molecule type" value="Genomic_DNA"/>
</dbReference>
<organism evidence="2 3">
    <name type="scientific">Owenia fusiformis</name>
    <name type="common">Polychaete worm</name>
    <dbReference type="NCBI Taxonomy" id="6347"/>
    <lineage>
        <taxon>Eukaryota</taxon>
        <taxon>Metazoa</taxon>
        <taxon>Spiralia</taxon>
        <taxon>Lophotrochozoa</taxon>
        <taxon>Annelida</taxon>
        <taxon>Polychaeta</taxon>
        <taxon>Sedentaria</taxon>
        <taxon>Canalipalpata</taxon>
        <taxon>Sabellida</taxon>
        <taxon>Oweniida</taxon>
        <taxon>Oweniidae</taxon>
        <taxon>Owenia</taxon>
    </lineage>
</organism>
<feature type="domain" description="DUF8077" evidence="1">
    <location>
        <begin position="42"/>
        <end position="136"/>
    </location>
</feature>
<evidence type="ECO:0000313" key="2">
    <source>
        <dbReference type="EMBL" id="CAH1785798.1"/>
    </source>
</evidence>
<accession>A0A8J1XW86</accession>
<evidence type="ECO:0000259" key="1">
    <source>
        <dbReference type="Pfam" id="PF26284"/>
    </source>
</evidence>
<evidence type="ECO:0000313" key="3">
    <source>
        <dbReference type="Proteomes" id="UP000749559"/>
    </source>
</evidence>
<dbReference type="Pfam" id="PF26284">
    <property type="entry name" value="DUF8077"/>
    <property type="match status" value="1"/>
</dbReference>
<dbReference type="InterPro" id="IPR058390">
    <property type="entry name" value="DUF8077"/>
</dbReference>
<sequence length="277" mass="30697">MGLKLIFIVLALQICLFAVVRAQTAADKGKVMVQLPGISKEMFESTVHTNFKTAISRYVSQYCKPNPSNCRGSEKHIRPDDVMIIQAFEDESGRTLNVEFYIKDIHDEANPALTTHQLERCLENNLGKIRDNYGLHMILLATTANQALTPGAIAGISVCSVLVVIFIILAVCLVRRDTIRKRKELELLAEDPLEKDGNRLSRIYDNVEIPATNAESHVYLELQNEGGQNGTDGKIKRKPSDPYALVAAVEKQYENTDVAIESLPSANTANPANNFTL</sequence>
<name>A0A8J1XW86_OWEFU</name>
<reference evidence="2" key="1">
    <citation type="submission" date="2022-03" db="EMBL/GenBank/DDBJ databases">
        <authorList>
            <person name="Martin C."/>
        </authorList>
    </citation>
    <scope>NUCLEOTIDE SEQUENCE</scope>
</reference>
<comment type="caution">
    <text evidence="2">The sequence shown here is derived from an EMBL/GenBank/DDBJ whole genome shotgun (WGS) entry which is preliminary data.</text>
</comment>
<keyword evidence="3" id="KW-1185">Reference proteome</keyword>
<protein>
    <recommendedName>
        <fullName evidence="1">DUF8077 domain-containing protein</fullName>
    </recommendedName>
</protein>
<dbReference type="AlphaFoldDB" id="A0A8J1XW86"/>
<proteinExistence type="predicted"/>
<dbReference type="Proteomes" id="UP000749559">
    <property type="component" value="Unassembled WGS sequence"/>
</dbReference>